<organism evidence="5 6">
    <name type="scientific">Agaricus bisporus var. burnettii (strain JB137-S8 / ATCC MYA-4627 / FGSC 10392)</name>
    <name type="common">White button mushroom</name>
    <dbReference type="NCBI Taxonomy" id="597362"/>
    <lineage>
        <taxon>Eukaryota</taxon>
        <taxon>Fungi</taxon>
        <taxon>Dikarya</taxon>
        <taxon>Basidiomycota</taxon>
        <taxon>Agaricomycotina</taxon>
        <taxon>Agaricomycetes</taxon>
        <taxon>Agaricomycetidae</taxon>
        <taxon>Agaricales</taxon>
        <taxon>Agaricineae</taxon>
        <taxon>Agaricaceae</taxon>
        <taxon>Agaricus</taxon>
    </lineage>
</organism>
<dbReference type="AlphaFoldDB" id="K5VYV9"/>
<dbReference type="PROSITE" id="PS50048">
    <property type="entry name" value="ZN2_CY6_FUNGAL_2"/>
    <property type="match status" value="1"/>
</dbReference>
<reference evidence="6" key="1">
    <citation type="journal article" date="2012" name="Proc. Natl. Acad. Sci. U.S.A.">
        <title>Genome sequence of the button mushroom Agaricus bisporus reveals mechanisms governing adaptation to a humic-rich ecological niche.</title>
        <authorList>
            <person name="Morin E."/>
            <person name="Kohler A."/>
            <person name="Baker A.R."/>
            <person name="Foulongne-Oriol M."/>
            <person name="Lombard V."/>
            <person name="Nagy L.G."/>
            <person name="Ohm R.A."/>
            <person name="Patyshakuliyeva A."/>
            <person name="Brun A."/>
            <person name="Aerts A.L."/>
            <person name="Bailey A.M."/>
            <person name="Billette C."/>
            <person name="Coutinho P.M."/>
            <person name="Deakin G."/>
            <person name="Doddapaneni H."/>
            <person name="Floudas D."/>
            <person name="Grimwood J."/>
            <person name="Hilden K."/>
            <person name="Kuees U."/>
            <person name="LaButti K.M."/>
            <person name="Lapidus A."/>
            <person name="Lindquist E.A."/>
            <person name="Lucas S.M."/>
            <person name="Murat C."/>
            <person name="Riley R.W."/>
            <person name="Salamov A.A."/>
            <person name="Schmutz J."/>
            <person name="Subramanian V."/>
            <person name="Woesten H.A.B."/>
            <person name="Xu J."/>
            <person name="Eastwood D.C."/>
            <person name="Foster G.D."/>
            <person name="Sonnenberg A.S."/>
            <person name="Cullen D."/>
            <person name="de Vries R.P."/>
            <person name="Lundell T."/>
            <person name="Hibbett D.S."/>
            <person name="Henrissat B."/>
            <person name="Burton K.S."/>
            <person name="Kerrigan R.W."/>
            <person name="Challen M.P."/>
            <person name="Grigoriev I.V."/>
            <person name="Martin F."/>
        </authorList>
    </citation>
    <scope>NUCLEOTIDE SEQUENCE [LARGE SCALE GENOMIC DNA]</scope>
    <source>
        <strain evidence="6">JB137-S8 / ATCC MYA-4627 / FGSC 10392</strain>
    </source>
</reference>
<feature type="domain" description="Zn(2)-C6 fungal-type" evidence="4">
    <location>
        <begin position="38"/>
        <end position="69"/>
    </location>
</feature>
<dbReference type="InParanoid" id="K5VYV9"/>
<feature type="region of interest" description="Disordered" evidence="3">
    <location>
        <begin position="108"/>
        <end position="228"/>
    </location>
</feature>
<dbReference type="GO" id="GO:0005634">
    <property type="term" value="C:nucleus"/>
    <property type="evidence" value="ECO:0007669"/>
    <property type="project" value="UniProtKB-SubCell"/>
</dbReference>
<dbReference type="PANTHER" id="PTHR31001">
    <property type="entry name" value="UNCHARACTERIZED TRANSCRIPTIONAL REGULATORY PROTEIN"/>
    <property type="match status" value="1"/>
</dbReference>
<dbReference type="GO" id="GO:0000981">
    <property type="term" value="F:DNA-binding transcription factor activity, RNA polymerase II-specific"/>
    <property type="evidence" value="ECO:0007669"/>
    <property type="project" value="InterPro"/>
</dbReference>
<feature type="region of interest" description="Disordered" evidence="3">
    <location>
        <begin position="322"/>
        <end position="375"/>
    </location>
</feature>
<gene>
    <name evidence="5" type="ORF">AGABI1DRAFT_114155</name>
</gene>
<dbReference type="eggNOG" id="ENOG502S5V9">
    <property type="taxonomic scope" value="Eukaryota"/>
</dbReference>
<dbReference type="HOGENOM" id="CLU_710018_0_0_1"/>
<dbReference type="SUPFAM" id="SSF57701">
    <property type="entry name" value="Zn2/Cys6 DNA-binding domain"/>
    <property type="match status" value="1"/>
</dbReference>
<dbReference type="OMA" id="TEKWHSR"/>
<evidence type="ECO:0000259" key="4">
    <source>
        <dbReference type="PROSITE" id="PS50048"/>
    </source>
</evidence>
<proteinExistence type="predicted"/>
<sequence length="406" mass="44794">MMSTESFQPVQLKGEIMDLEFTLDTDHRKRRRNRTTQSCLNCHTSKRKCDRKRPCQRCIQLGLTGLCVYEIDDPALRDDPTVDENTRLRNRIAELESLVRELRGKPHPRWAETNFRDGDPNEKWHSRATKCAPIKRSPDDPGRNNRSSSGNSTLVSPIKTEPISEPSSSLYRFSPSPGPASNSVRYHQPFPADVRTSNGGGSPTSPYDEPQSRSFHVGSPTHAYPAGYHGHNSSGATYSDGGGSSYGNGHAYGSSHHDHYHGSPPQQNYCPCRSSPTLEVAYIALSQQLQNSLSSLRQYNHASQCPHYRKLIELNDLMHGTGFNDSTPSHSAAGQQSQPYDSNTPSDNELLTPLSTSSGHASFQTGTGSPGVSPQEWNNLAAAGYNPYFPLPPNTDHHAVYSHVIP</sequence>
<keyword evidence="6" id="KW-1185">Reference proteome</keyword>
<dbReference type="STRING" id="597362.K5VYV9"/>
<dbReference type="Pfam" id="PF00172">
    <property type="entry name" value="Zn_clus"/>
    <property type="match status" value="1"/>
</dbReference>
<dbReference type="GO" id="GO:0008270">
    <property type="term" value="F:zinc ion binding"/>
    <property type="evidence" value="ECO:0007669"/>
    <property type="project" value="InterPro"/>
</dbReference>
<dbReference type="CDD" id="cd00067">
    <property type="entry name" value="GAL4"/>
    <property type="match status" value="1"/>
</dbReference>
<dbReference type="RefSeq" id="XP_007330273.1">
    <property type="nucleotide sequence ID" value="XM_007330211.1"/>
</dbReference>
<evidence type="ECO:0000313" key="6">
    <source>
        <dbReference type="Proteomes" id="UP000008493"/>
    </source>
</evidence>
<dbReference type="InterPro" id="IPR050613">
    <property type="entry name" value="Sec_Metabolite_Reg"/>
</dbReference>
<dbReference type="KEGG" id="abp:AGABI1DRAFT114155"/>
<feature type="compositionally biased region" description="Polar residues" evidence="3">
    <location>
        <begin position="323"/>
        <end position="375"/>
    </location>
</feature>
<dbReference type="OrthoDB" id="2269373at2759"/>
<dbReference type="SMART" id="SM00066">
    <property type="entry name" value="GAL4"/>
    <property type="match status" value="1"/>
</dbReference>
<evidence type="ECO:0000313" key="5">
    <source>
        <dbReference type="EMBL" id="EKM79669.1"/>
    </source>
</evidence>
<feature type="compositionally biased region" description="Basic and acidic residues" evidence="3">
    <location>
        <begin position="114"/>
        <end position="125"/>
    </location>
</feature>
<dbReference type="GeneID" id="18824226"/>
<dbReference type="PANTHER" id="PTHR31001:SF81">
    <property type="entry name" value="ZN(II)2CYS6 TRANSCRIPTION FACTOR"/>
    <property type="match status" value="1"/>
</dbReference>
<comment type="subcellular location">
    <subcellularLocation>
        <location evidence="1">Nucleus</location>
    </subcellularLocation>
</comment>
<name>K5VYV9_AGABU</name>
<dbReference type="InterPro" id="IPR036864">
    <property type="entry name" value="Zn2-C6_fun-type_DNA-bd_sf"/>
</dbReference>
<protein>
    <recommendedName>
        <fullName evidence="4">Zn(2)-C6 fungal-type domain-containing protein</fullName>
    </recommendedName>
</protein>
<evidence type="ECO:0000256" key="1">
    <source>
        <dbReference type="ARBA" id="ARBA00004123"/>
    </source>
</evidence>
<dbReference type="Gene3D" id="4.10.240.10">
    <property type="entry name" value="Zn(2)-C6 fungal-type DNA-binding domain"/>
    <property type="match status" value="1"/>
</dbReference>
<dbReference type="PROSITE" id="PS00463">
    <property type="entry name" value="ZN2_CY6_FUNGAL_1"/>
    <property type="match status" value="1"/>
</dbReference>
<keyword evidence="2" id="KW-0539">Nucleus</keyword>
<accession>K5VYV9</accession>
<evidence type="ECO:0000256" key="2">
    <source>
        <dbReference type="ARBA" id="ARBA00023242"/>
    </source>
</evidence>
<dbReference type="InterPro" id="IPR001138">
    <property type="entry name" value="Zn2Cys6_DnaBD"/>
</dbReference>
<dbReference type="EMBL" id="JH971390">
    <property type="protein sequence ID" value="EKM79669.1"/>
    <property type="molecule type" value="Genomic_DNA"/>
</dbReference>
<dbReference type="Proteomes" id="UP000008493">
    <property type="component" value="Unassembled WGS sequence"/>
</dbReference>
<evidence type="ECO:0000256" key="3">
    <source>
        <dbReference type="SAM" id="MobiDB-lite"/>
    </source>
</evidence>